<dbReference type="EMBL" id="PYHP01000022">
    <property type="protein sequence ID" value="PUA39401.1"/>
    <property type="molecule type" value="Genomic_DNA"/>
</dbReference>
<feature type="compositionally biased region" description="Low complexity" evidence="1">
    <location>
        <begin position="36"/>
        <end position="63"/>
    </location>
</feature>
<reference evidence="2 3" key="1">
    <citation type="submission" date="2018-03" db="EMBL/GenBank/DDBJ databases">
        <title>Genome sequence of Paenibacillus elgii strain AC13 an antimicrobial compound producing bacteria.</title>
        <authorList>
            <person name="Kurokawa A.S."/>
            <person name="Araujo J.F."/>
            <person name="Costa R.A."/>
            <person name="Ortega D.B."/>
            <person name="Pires A.S."/>
            <person name="Pappas G.J.Jr."/>
            <person name="Franco O.L."/>
            <person name="Barreto C."/>
            <person name="Magalhaes B.S."/>
            <person name="Kruger R.H."/>
        </authorList>
    </citation>
    <scope>NUCLEOTIDE SEQUENCE [LARGE SCALE GENOMIC DNA]</scope>
    <source>
        <strain evidence="2 3">AC13</strain>
    </source>
</reference>
<accession>A0A2T6G5G1</accession>
<dbReference type="InterPro" id="IPR058087">
    <property type="entry name" value="XAC2610_dom"/>
</dbReference>
<gene>
    <name evidence="2" type="ORF">C8Z91_08200</name>
</gene>
<sequence length="384" mass="43440">MKSIASGVIILAVLILVGCNNVATNRQLDPTSGPASNPTSSPKISPTSNPSNSPSSSPTSSPSDYVKTYKDETQKQIQYGKLSINFDQYHIVSDTSSDHNETFKLEIDKGKVRPKTHMTITIRAIKKQDFLNTENIISYLSDMSPDYEKIRIYTNVTDDSGIISLYSVTGGGLTNYVICYRDDCYLVESDYSILEVYLFKNNLTANYVVNKLKIECANSFTTNVNQTIYYNKNKFEKAKYDIVQGKSGTKYSAELSFDNKEYTNNFTLKNEKGENLLTLSTEASGSNEDIAIKFLDVNMDGYADIQFLEEEGTMNNRYALYVWDDSAKSFVKVKCDEMLSYFEVHDGYLQNWQKENANSGVIQKLVWKNKNTLIKESEEQYQAN</sequence>
<dbReference type="RefSeq" id="WP_108531010.1">
    <property type="nucleotide sequence ID" value="NZ_PYHP01000022.1"/>
</dbReference>
<protein>
    <submittedName>
        <fullName evidence="2">Uncharacterized protein</fullName>
    </submittedName>
</protein>
<name>A0A2T6G5G1_9BACL</name>
<evidence type="ECO:0000313" key="2">
    <source>
        <dbReference type="EMBL" id="PUA39401.1"/>
    </source>
</evidence>
<evidence type="ECO:0000256" key="1">
    <source>
        <dbReference type="SAM" id="MobiDB-lite"/>
    </source>
</evidence>
<dbReference type="PROSITE" id="PS51257">
    <property type="entry name" value="PROKAR_LIPOPROTEIN"/>
    <property type="match status" value="1"/>
</dbReference>
<proteinExistence type="predicted"/>
<dbReference type="AlphaFoldDB" id="A0A2T6G5G1"/>
<comment type="caution">
    <text evidence="2">The sequence shown here is derived from an EMBL/GenBank/DDBJ whole genome shotgun (WGS) entry which is preliminary data.</text>
</comment>
<organism evidence="2 3">
    <name type="scientific">Paenibacillus elgii</name>
    <dbReference type="NCBI Taxonomy" id="189691"/>
    <lineage>
        <taxon>Bacteria</taxon>
        <taxon>Bacillati</taxon>
        <taxon>Bacillota</taxon>
        <taxon>Bacilli</taxon>
        <taxon>Bacillales</taxon>
        <taxon>Paenibacillaceae</taxon>
        <taxon>Paenibacillus</taxon>
    </lineage>
</organism>
<dbReference type="NCBIfam" id="NF047539">
    <property type="entry name" value="XAC2610_fam"/>
    <property type="match status" value="1"/>
</dbReference>
<dbReference type="Proteomes" id="UP000244184">
    <property type="component" value="Unassembled WGS sequence"/>
</dbReference>
<feature type="region of interest" description="Disordered" evidence="1">
    <location>
        <begin position="27"/>
        <end position="66"/>
    </location>
</feature>
<evidence type="ECO:0000313" key="3">
    <source>
        <dbReference type="Proteomes" id="UP000244184"/>
    </source>
</evidence>